<dbReference type="OrthoDB" id="443318at2759"/>
<dbReference type="Pfam" id="PF00450">
    <property type="entry name" value="Peptidase_S10"/>
    <property type="match status" value="1"/>
</dbReference>
<dbReference type="AlphaFoldDB" id="A0A8J2J6N5"/>
<dbReference type="GO" id="GO:0006508">
    <property type="term" value="P:proteolysis"/>
    <property type="evidence" value="ECO:0007669"/>
    <property type="project" value="InterPro"/>
</dbReference>
<keyword evidence="2" id="KW-1185">Reference proteome</keyword>
<comment type="caution">
    <text evidence="1">The sequence shown here is derived from an EMBL/GenBank/DDBJ whole genome shotgun (WGS) entry which is preliminary data.</text>
</comment>
<dbReference type="Proteomes" id="UP000708208">
    <property type="component" value="Unassembled WGS sequence"/>
</dbReference>
<protein>
    <submittedName>
        <fullName evidence="1">Uncharacterized protein</fullName>
    </submittedName>
</protein>
<dbReference type="EMBL" id="CAJVCH010024989">
    <property type="protein sequence ID" value="CAG7697675.1"/>
    <property type="molecule type" value="Genomic_DNA"/>
</dbReference>
<organism evidence="1 2">
    <name type="scientific">Allacma fusca</name>
    <dbReference type="NCBI Taxonomy" id="39272"/>
    <lineage>
        <taxon>Eukaryota</taxon>
        <taxon>Metazoa</taxon>
        <taxon>Ecdysozoa</taxon>
        <taxon>Arthropoda</taxon>
        <taxon>Hexapoda</taxon>
        <taxon>Collembola</taxon>
        <taxon>Symphypleona</taxon>
        <taxon>Sminthuridae</taxon>
        <taxon>Allacma</taxon>
    </lineage>
</organism>
<sequence>MGAISGRGDGDQDAKDFHRAGLYVRTNPNNVEFSTWKEPVTVLTISVTLFNKDLVSQTMMRAMIEVKMTYPETSGESYAGKHAPEIAYKIMKENSRRGSHLRINLKGIIVGSGFTNPYTQNDYGEYLCNMGLIDEADMVHFKNEEEKIRKLIKIQNWLVATEAVQSFILGFPHQERSYFENSTHFRFYMNILKTTVPQPFKN</sequence>
<evidence type="ECO:0000313" key="2">
    <source>
        <dbReference type="Proteomes" id="UP000708208"/>
    </source>
</evidence>
<gene>
    <name evidence="1" type="ORF">AFUS01_LOCUS4042</name>
</gene>
<proteinExistence type="predicted"/>
<name>A0A8J2J6N5_9HEXA</name>
<dbReference type="InterPro" id="IPR001563">
    <property type="entry name" value="Peptidase_S10"/>
</dbReference>
<evidence type="ECO:0000313" key="1">
    <source>
        <dbReference type="EMBL" id="CAG7697675.1"/>
    </source>
</evidence>
<accession>A0A8J2J6N5</accession>
<reference evidence="1" key="1">
    <citation type="submission" date="2021-06" db="EMBL/GenBank/DDBJ databases">
        <authorList>
            <person name="Hodson N. C."/>
            <person name="Mongue J. A."/>
            <person name="Jaron S. K."/>
        </authorList>
    </citation>
    <scope>NUCLEOTIDE SEQUENCE</scope>
</reference>
<dbReference type="GO" id="GO:0004185">
    <property type="term" value="F:serine-type carboxypeptidase activity"/>
    <property type="evidence" value="ECO:0007669"/>
    <property type="project" value="InterPro"/>
</dbReference>